<dbReference type="CDD" id="cd18787">
    <property type="entry name" value="SF2_C_DEAD"/>
    <property type="match status" value="1"/>
</dbReference>
<comment type="caution">
    <text evidence="17">The sequence shown here is derived from an EMBL/GenBank/DDBJ whole genome shotgun (WGS) entry which is preliminary data.</text>
</comment>
<comment type="subcellular location">
    <subcellularLocation>
        <location evidence="1">Nucleus</location>
        <location evidence="1">Nucleolus</location>
    </subcellularLocation>
</comment>
<name>A0AAV5QY72_9ASCO</name>
<dbReference type="AlphaFoldDB" id="A0AAV5QY72"/>
<evidence type="ECO:0000259" key="16">
    <source>
        <dbReference type="PROSITE" id="PS51195"/>
    </source>
</evidence>
<dbReference type="RefSeq" id="XP_064856038.1">
    <property type="nucleotide sequence ID" value="XM_064999966.1"/>
</dbReference>
<feature type="compositionally biased region" description="Basic and acidic residues" evidence="13">
    <location>
        <begin position="636"/>
        <end position="671"/>
    </location>
</feature>
<feature type="domain" description="Helicase ATP-binding" evidence="14">
    <location>
        <begin position="78"/>
        <end position="252"/>
    </location>
</feature>
<dbReference type="Gene3D" id="3.40.50.300">
    <property type="entry name" value="P-loop containing nucleotide triphosphate hydrolases"/>
    <property type="match status" value="2"/>
</dbReference>
<dbReference type="GO" id="GO:0005730">
    <property type="term" value="C:nucleolus"/>
    <property type="evidence" value="ECO:0007669"/>
    <property type="project" value="UniProtKB-SubCell"/>
</dbReference>
<keyword evidence="8 12" id="KW-0694">RNA-binding</keyword>
<feature type="compositionally biased region" description="Acidic residues" evidence="13">
    <location>
        <begin position="690"/>
        <end position="701"/>
    </location>
</feature>
<keyword evidence="7 11" id="KW-0067">ATP-binding</keyword>
<evidence type="ECO:0000313" key="17">
    <source>
        <dbReference type="EMBL" id="GMM39043.1"/>
    </source>
</evidence>
<dbReference type="SUPFAM" id="SSF52540">
    <property type="entry name" value="P-loop containing nucleoside triphosphate hydrolases"/>
    <property type="match status" value="2"/>
</dbReference>
<feature type="region of interest" description="Disordered" evidence="13">
    <location>
        <begin position="1"/>
        <end position="23"/>
    </location>
</feature>
<feature type="short sequence motif" description="Q motif" evidence="10">
    <location>
        <begin position="47"/>
        <end position="75"/>
    </location>
</feature>
<sequence length="775" mass="87834">MAKKNQKKEKKPVVNQRKSKLKKEKEYIESLEEKIKELDTEKANEISQFKDLPLSEPTINGLKEAGFISMTDIQKQTIPLSLKGHDILGAARTGSGKTLAFLIPLIEILYRKSWNEFDGLGALVISPTRELAMQIYEVLVKIGKHSGFSAGLVIGGKDVKFEKDRVAKMNILIGTPGRILQHMDQTAGLQLSNLQMLVLDEADRILDMGFKKTLDSILENLPPSRQTLLFSATQTKSVNDLARLSLVNPQYIDTEAGTNNEIKKQTPESLEENYVSVELQDKLNILWSFIKTHLKSKMIVFFSCSKQVHYVYETFRKMQPGISLLKLHGRQKQTARMETTYKFSKANQVCLLATDIVARGLDFPSVEWVVQVDCPEDVATYVHRVGRSARFGKIGKSLLFLTPNEEEPFLKNLAAKKIAPKKMNIKTSKIKSIQSQLQALCFSNPELKYLAQKAFISYFRSIHLQSDKEVFDINKLPSEEFAKALGLPGAPKIKIKGGNKAKELKNTSRQLLKLSKANEDGEVVDSKKEVRTKYDRMFERQNQGVLSEHYLKTVNNKGDEDEDEDDDEDFMAVKRTDHDLNEEQLPDLSAPASKRQLKKALSKKASLPGQGNPTKLKFDDEGVAHPIYELENEEDFREKGDAAEQIKEFVAKESKDMEERDAEDKEVARAKRQEKKRRRKELEKQAFDDSGSDDDNEEEDVAYVVGTGDLDQDLDHSERSDSDDEEPASKKAKWFDNNRINGRDSGDHDGVNVVEYNEPETLEDLEALTARLIQN</sequence>
<protein>
    <recommendedName>
        <fullName evidence="12">ATP-dependent RNA helicase</fullName>
        <ecNumber evidence="12">3.6.4.13</ecNumber>
    </recommendedName>
</protein>
<evidence type="ECO:0000256" key="5">
    <source>
        <dbReference type="ARBA" id="ARBA00022801"/>
    </source>
</evidence>
<dbReference type="Pfam" id="PF00271">
    <property type="entry name" value="Helicase_C"/>
    <property type="match status" value="1"/>
</dbReference>
<dbReference type="GO" id="GO:0005524">
    <property type="term" value="F:ATP binding"/>
    <property type="evidence" value="ECO:0007669"/>
    <property type="project" value="UniProtKB-UniRule"/>
</dbReference>
<evidence type="ECO:0000256" key="2">
    <source>
        <dbReference type="ARBA" id="ARBA00022517"/>
    </source>
</evidence>
<dbReference type="GO" id="GO:0016787">
    <property type="term" value="F:hydrolase activity"/>
    <property type="evidence" value="ECO:0007669"/>
    <property type="project" value="UniProtKB-KW"/>
</dbReference>
<dbReference type="InterPro" id="IPR014001">
    <property type="entry name" value="Helicase_ATP-bd"/>
</dbReference>
<keyword evidence="9" id="KW-0539">Nucleus</keyword>
<dbReference type="InterPro" id="IPR001650">
    <property type="entry name" value="Helicase_C-like"/>
</dbReference>
<dbReference type="SMART" id="SM00490">
    <property type="entry name" value="HELICc"/>
    <property type="match status" value="1"/>
</dbReference>
<keyword evidence="18" id="KW-1185">Reference proteome</keyword>
<evidence type="ECO:0000313" key="18">
    <source>
        <dbReference type="Proteomes" id="UP001360560"/>
    </source>
</evidence>
<dbReference type="EMBL" id="BTFZ01000020">
    <property type="protein sequence ID" value="GMM39043.1"/>
    <property type="molecule type" value="Genomic_DNA"/>
</dbReference>
<dbReference type="SMART" id="SM00487">
    <property type="entry name" value="DEXDc"/>
    <property type="match status" value="1"/>
</dbReference>
<comment type="catalytic activity">
    <reaction evidence="12">
        <text>ATP + H2O = ADP + phosphate + H(+)</text>
        <dbReference type="Rhea" id="RHEA:13065"/>
        <dbReference type="ChEBI" id="CHEBI:15377"/>
        <dbReference type="ChEBI" id="CHEBI:15378"/>
        <dbReference type="ChEBI" id="CHEBI:30616"/>
        <dbReference type="ChEBI" id="CHEBI:43474"/>
        <dbReference type="ChEBI" id="CHEBI:456216"/>
        <dbReference type="EC" id="3.6.4.13"/>
    </reaction>
</comment>
<dbReference type="InterPro" id="IPR011545">
    <property type="entry name" value="DEAD/DEAH_box_helicase_dom"/>
</dbReference>
<dbReference type="InterPro" id="IPR025313">
    <property type="entry name" value="SPB4-like_CTE"/>
</dbReference>
<evidence type="ECO:0000256" key="9">
    <source>
        <dbReference type="ARBA" id="ARBA00023242"/>
    </source>
</evidence>
<evidence type="ECO:0000256" key="6">
    <source>
        <dbReference type="ARBA" id="ARBA00022806"/>
    </source>
</evidence>
<evidence type="ECO:0000256" key="1">
    <source>
        <dbReference type="ARBA" id="ARBA00004604"/>
    </source>
</evidence>
<keyword evidence="5 11" id="KW-0378">Hydrolase</keyword>
<reference evidence="17 18" key="1">
    <citation type="journal article" date="2023" name="Elife">
        <title>Identification of key yeast species and microbe-microbe interactions impacting larval growth of Drosophila in the wild.</title>
        <authorList>
            <person name="Mure A."/>
            <person name="Sugiura Y."/>
            <person name="Maeda R."/>
            <person name="Honda K."/>
            <person name="Sakurai N."/>
            <person name="Takahashi Y."/>
            <person name="Watada M."/>
            <person name="Katoh T."/>
            <person name="Gotoh A."/>
            <person name="Gotoh Y."/>
            <person name="Taniguchi I."/>
            <person name="Nakamura K."/>
            <person name="Hayashi T."/>
            <person name="Katayama T."/>
            <person name="Uemura T."/>
            <person name="Hattori Y."/>
        </authorList>
    </citation>
    <scope>NUCLEOTIDE SEQUENCE [LARGE SCALE GENOMIC DNA]</scope>
    <source>
        <strain evidence="17 18">SC-9</strain>
    </source>
</reference>
<feature type="domain" description="DEAD-box RNA helicase Q" evidence="16">
    <location>
        <begin position="47"/>
        <end position="75"/>
    </location>
</feature>
<dbReference type="GeneID" id="90077031"/>
<comment type="function">
    <text evidence="12">RNA helicase.</text>
</comment>
<dbReference type="InterPro" id="IPR027417">
    <property type="entry name" value="P-loop_NTPase"/>
</dbReference>
<dbReference type="GO" id="GO:0006364">
    <property type="term" value="P:rRNA processing"/>
    <property type="evidence" value="ECO:0007669"/>
    <property type="project" value="UniProtKB-KW"/>
</dbReference>
<feature type="compositionally biased region" description="Basic and acidic residues" evidence="13">
    <location>
        <begin position="727"/>
        <end position="750"/>
    </location>
</feature>
<gene>
    <name evidence="17" type="ORF">DASC09_063820</name>
</gene>
<dbReference type="CDD" id="cd17941">
    <property type="entry name" value="DEADc_DDX10"/>
    <property type="match status" value="1"/>
</dbReference>
<dbReference type="Proteomes" id="UP001360560">
    <property type="component" value="Unassembled WGS sequence"/>
</dbReference>
<organism evidence="17 18">
    <name type="scientific">Saccharomycopsis crataegensis</name>
    <dbReference type="NCBI Taxonomy" id="43959"/>
    <lineage>
        <taxon>Eukaryota</taxon>
        <taxon>Fungi</taxon>
        <taxon>Dikarya</taxon>
        <taxon>Ascomycota</taxon>
        <taxon>Saccharomycotina</taxon>
        <taxon>Saccharomycetes</taxon>
        <taxon>Saccharomycopsidaceae</taxon>
        <taxon>Saccharomycopsis</taxon>
    </lineage>
</organism>
<dbReference type="PROSITE" id="PS51195">
    <property type="entry name" value="Q_MOTIF"/>
    <property type="match status" value="1"/>
</dbReference>
<evidence type="ECO:0000259" key="14">
    <source>
        <dbReference type="PROSITE" id="PS51192"/>
    </source>
</evidence>
<keyword evidence="2" id="KW-0690">Ribosome biogenesis</keyword>
<evidence type="ECO:0000256" key="12">
    <source>
        <dbReference type="RuleBase" id="RU365068"/>
    </source>
</evidence>
<evidence type="ECO:0000259" key="15">
    <source>
        <dbReference type="PROSITE" id="PS51194"/>
    </source>
</evidence>
<feature type="domain" description="Helicase C-terminal" evidence="15">
    <location>
        <begin position="269"/>
        <end position="441"/>
    </location>
</feature>
<evidence type="ECO:0000256" key="11">
    <source>
        <dbReference type="RuleBase" id="RU000492"/>
    </source>
</evidence>
<keyword evidence="4 11" id="KW-0547">Nucleotide-binding</keyword>
<accession>A0AAV5QY72</accession>
<evidence type="ECO:0000256" key="7">
    <source>
        <dbReference type="ARBA" id="ARBA00022840"/>
    </source>
</evidence>
<dbReference type="PROSITE" id="PS51194">
    <property type="entry name" value="HELICASE_CTER"/>
    <property type="match status" value="1"/>
</dbReference>
<keyword evidence="6 11" id="KW-0347">Helicase</keyword>
<dbReference type="InterPro" id="IPR000629">
    <property type="entry name" value="RNA-helicase_DEAD-box_CS"/>
</dbReference>
<feature type="region of interest" description="Disordered" evidence="13">
    <location>
        <begin position="577"/>
        <end position="752"/>
    </location>
</feature>
<evidence type="ECO:0000256" key="13">
    <source>
        <dbReference type="SAM" id="MobiDB-lite"/>
    </source>
</evidence>
<evidence type="ECO:0000256" key="4">
    <source>
        <dbReference type="ARBA" id="ARBA00022741"/>
    </source>
</evidence>
<feature type="compositionally biased region" description="Basic residues" evidence="13">
    <location>
        <begin position="1"/>
        <end position="10"/>
    </location>
</feature>
<dbReference type="Pfam" id="PF00270">
    <property type="entry name" value="DEAD"/>
    <property type="match status" value="1"/>
</dbReference>
<dbReference type="PROSITE" id="PS00039">
    <property type="entry name" value="DEAD_ATP_HELICASE"/>
    <property type="match status" value="1"/>
</dbReference>
<dbReference type="GO" id="GO:0003724">
    <property type="term" value="F:RNA helicase activity"/>
    <property type="evidence" value="ECO:0007669"/>
    <property type="project" value="UniProtKB-EC"/>
</dbReference>
<comment type="similarity">
    <text evidence="11">Belongs to the DEAD box helicase family.</text>
</comment>
<comment type="domain">
    <text evidence="12">The Q motif is unique to and characteristic of the DEAD box family of RNA helicases and controls ATP binding and hydrolysis.</text>
</comment>
<dbReference type="EC" id="3.6.4.13" evidence="12"/>
<dbReference type="PROSITE" id="PS51192">
    <property type="entry name" value="HELICASE_ATP_BIND_1"/>
    <property type="match status" value="1"/>
</dbReference>
<dbReference type="InterPro" id="IPR014014">
    <property type="entry name" value="RNA_helicase_DEAD_Q_motif"/>
</dbReference>
<evidence type="ECO:0000256" key="10">
    <source>
        <dbReference type="PROSITE-ProRule" id="PRU00552"/>
    </source>
</evidence>
<keyword evidence="3" id="KW-0698">rRNA processing</keyword>
<evidence type="ECO:0000256" key="8">
    <source>
        <dbReference type="ARBA" id="ARBA00022884"/>
    </source>
</evidence>
<dbReference type="PANTHER" id="PTHR24031">
    <property type="entry name" value="RNA HELICASE"/>
    <property type="match status" value="1"/>
</dbReference>
<dbReference type="SMART" id="SM01178">
    <property type="entry name" value="DUF4217"/>
    <property type="match status" value="1"/>
</dbReference>
<evidence type="ECO:0000256" key="3">
    <source>
        <dbReference type="ARBA" id="ARBA00022552"/>
    </source>
</evidence>
<dbReference type="Pfam" id="PF13959">
    <property type="entry name" value="CTE_SPB4"/>
    <property type="match status" value="1"/>
</dbReference>
<dbReference type="GO" id="GO:0003723">
    <property type="term" value="F:RNA binding"/>
    <property type="evidence" value="ECO:0007669"/>
    <property type="project" value="UniProtKB-UniRule"/>
</dbReference>
<proteinExistence type="inferred from homology"/>